<keyword evidence="3 7" id="KW-0540">Nuclease</keyword>
<dbReference type="PROSITE" id="PS00648">
    <property type="entry name" value="RIBONUCLEASE_P"/>
    <property type="match status" value="1"/>
</dbReference>
<dbReference type="GO" id="GO:0042781">
    <property type="term" value="F:3'-tRNA processing endoribonuclease activity"/>
    <property type="evidence" value="ECO:0007669"/>
    <property type="project" value="TreeGrafter"/>
</dbReference>
<comment type="caution">
    <text evidence="10">The sequence shown here is derived from an EMBL/GenBank/DDBJ whole genome shotgun (WGS) entry which is preliminary data.</text>
</comment>
<evidence type="ECO:0000256" key="9">
    <source>
        <dbReference type="SAM" id="MobiDB-lite"/>
    </source>
</evidence>
<keyword evidence="4 7" id="KW-0255">Endonuclease</keyword>
<proteinExistence type="inferred from homology"/>
<keyword evidence="11" id="KW-1185">Reference proteome</keyword>
<dbReference type="Pfam" id="PF00825">
    <property type="entry name" value="Ribonuclease_P"/>
    <property type="match status" value="1"/>
</dbReference>
<dbReference type="Gene3D" id="3.30.230.10">
    <property type="match status" value="1"/>
</dbReference>
<evidence type="ECO:0000256" key="7">
    <source>
        <dbReference type="HAMAP-Rule" id="MF_00227"/>
    </source>
</evidence>
<dbReference type="EMBL" id="JAJEQC010000008">
    <property type="protein sequence ID" value="MCC2137241.1"/>
    <property type="molecule type" value="Genomic_DNA"/>
</dbReference>
<evidence type="ECO:0000256" key="6">
    <source>
        <dbReference type="ARBA" id="ARBA00022884"/>
    </source>
</evidence>
<comment type="similarity">
    <text evidence="7">Belongs to the RnpA family.</text>
</comment>
<dbReference type="PANTHER" id="PTHR33992">
    <property type="entry name" value="RIBONUCLEASE P PROTEIN COMPONENT"/>
    <property type="match status" value="1"/>
</dbReference>
<dbReference type="SUPFAM" id="SSF54211">
    <property type="entry name" value="Ribosomal protein S5 domain 2-like"/>
    <property type="match status" value="1"/>
</dbReference>
<dbReference type="Proteomes" id="UP001199424">
    <property type="component" value="Unassembled WGS sequence"/>
</dbReference>
<evidence type="ECO:0000256" key="3">
    <source>
        <dbReference type="ARBA" id="ARBA00022722"/>
    </source>
</evidence>
<sequence length="148" mass="16543">MDILVPLTENHEYKRVYARGKSAVRPALVLYCLRNKKVKQARVGITASKKIGNAVKRNRARRLLRESIRVLYPQLKPGYDLVLVSRGRTPFANYQIVSSQLKSALEELGVLVALPKDKNSSAKTAEDDSERTSETGEETASVTKEELS</sequence>
<evidence type="ECO:0000256" key="4">
    <source>
        <dbReference type="ARBA" id="ARBA00022759"/>
    </source>
</evidence>
<reference evidence="10" key="1">
    <citation type="submission" date="2021-10" db="EMBL/GenBank/DDBJ databases">
        <title>Anaerobic single-cell dispensing facilitates the cultivation of human gut bacteria.</title>
        <authorList>
            <person name="Afrizal A."/>
        </authorList>
    </citation>
    <scope>NUCLEOTIDE SEQUENCE</scope>
    <source>
        <strain evidence="10">CLA-AA-H250</strain>
    </source>
</reference>
<evidence type="ECO:0000256" key="8">
    <source>
        <dbReference type="NCBIfam" id="TIGR00188"/>
    </source>
</evidence>
<dbReference type="NCBIfam" id="TIGR00188">
    <property type="entry name" value="rnpA"/>
    <property type="match status" value="1"/>
</dbReference>
<accession>A0AAE3AMZ7</accession>
<dbReference type="EC" id="3.1.26.5" evidence="7 8"/>
<dbReference type="GO" id="GO:0001682">
    <property type="term" value="P:tRNA 5'-leader removal"/>
    <property type="evidence" value="ECO:0007669"/>
    <property type="project" value="UniProtKB-UniRule"/>
</dbReference>
<keyword evidence="2 7" id="KW-0819">tRNA processing</keyword>
<dbReference type="InterPro" id="IPR020568">
    <property type="entry name" value="Ribosomal_Su5_D2-typ_SF"/>
</dbReference>
<dbReference type="RefSeq" id="WP_308449491.1">
    <property type="nucleotide sequence ID" value="NZ_JAJEQC010000008.1"/>
</dbReference>
<feature type="compositionally biased region" description="Basic and acidic residues" evidence="9">
    <location>
        <begin position="118"/>
        <end position="134"/>
    </location>
</feature>
<name>A0AAE3AMZ7_9FIRM</name>
<dbReference type="InterPro" id="IPR014721">
    <property type="entry name" value="Ribsml_uS5_D2-typ_fold_subgr"/>
</dbReference>
<keyword evidence="5 7" id="KW-0378">Hydrolase</keyword>
<dbReference type="InterPro" id="IPR020539">
    <property type="entry name" value="RNase_P_CS"/>
</dbReference>
<evidence type="ECO:0000256" key="2">
    <source>
        <dbReference type="ARBA" id="ARBA00022694"/>
    </source>
</evidence>
<evidence type="ECO:0000256" key="5">
    <source>
        <dbReference type="ARBA" id="ARBA00022801"/>
    </source>
</evidence>
<dbReference type="AlphaFoldDB" id="A0AAE3AMZ7"/>
<dbReference type="GO" id="GO:0004526">
    <property type="term" value="F:ribonuclease P activity"/>
    <property type="evidence" value="ECO:0007669"/>
    <property type="project" value="UniProtKB-UniRule"/>
</dbReference>
<evidence type="ECO:0000313" key="10">
    <source>
        <dbReference type="EMBL" id="MCC2137241.1"/>
    </source>
</evidence>
<dbReference type="PANTHER" id="PTHR33992:SF1">
    <property type="entry name" value="RIBONUCLEASE P PROTEIN COMPONENT"/>
    <property type="match status" value="1"/>
</dbReference>
<evidence type="ECO:0000313" key="11">
    <source>
        <dbReference type="Proteomes" id="UP001199424"/>
    </source>
</evidence>
<dbReference type="GO" id="GO:0030677">
    <property type="term" value="C:ribonuclease P complex"/>
    <property type="evidence" value="ECO:0007669"/>
    <property type="project" value="TreeGrafter"/>
</dbReference>
<comment type="function">
    <text evidence="1 7">RNaseP catalyzes the removal of the 5'-leader sequence from pre-tRNA to produce the mature 5'-terminus. It can also cleave other RNA substrates such as 4.5S RNA. The protein component plays an auxiliary but essential role in vivo by binding to the 5'-leader sequence and broadening the substrate specificity of the ribozyme.</text>
</comment>
<protein>
    <recommendedName>
        <fullName evidence="7 8">Ribonuclease P protein component</fullName>
        <shortName evidence="7">RNase P protein</shortName>
        <shortName evidence="7">RNaseP protein</shortName>
        <ecNumber evidence="7 8">3.1.26.5</ecNumber>
    </recommendedName>
    <alternativeName>
        <fullName evidence="7">Protein C5</fullName>
    </alternativeName>
</protein>
<evidence type="ECO:0000256" key="1">
    <source>
        <dbReference type="ARBA" id="ARBA00002663"/>
    </source>
</evidence>
<gene>
    <name evidence="7 10" type="primary">rnpA</name>
    <name evidence="10" type="ORF">LKD31_09440</name>
</gene>
<dbReference type="InterPro" id="IPR000100">
    <property type="entry name" value="RNase_P"/>
</dbReference>
<dbReference type="GO" id="GO:0000049">
    <property type="term" value="F:tRNA binding"/>
    <property type="evidence" value="ECO:0007669"/>
    <property type="project" value="UniProtKB-UniRule"/>
</dbReference>
<organism evidence="10 11">
    <name type="scientific">Hominenteromicrobium mulieris</name>
    <dbReference type="NCBI Taxonomy" id="2885357"/>
    <lineage>
        <taxon>Bacteria</taxon>
        <taxon>Bacillati</taxon>
        <taxon>Bacillota</taxon>
        <taxon>Clostridia</taxon>
        <taxon>Eubacteriales</taxon>
        <taxon>Oscillospiraceae</taxon>
        <taxon>Hominenteromicrobium</taxon>
    </lineage>
</organism>
<dbReference type="HAMAP" id="MF_00227">
    <property type="entry name" value="RNase_P"/>
    <property type="match status" value="1"/>
</dbReference>
<keyword evidence="6 7" id="KW-0694">RNA-binding</keyword>
<comment type="catalytic activity">
    <reaction evidence="7">
        <text>Endonucleolytic cleavage of RNA, removing 5'-extranucleotides from tRNA precursor.</text>
        <dbReference type="EC" id="3.1.26.5"/>
    </reaction>
</comment>
<comment type="subunit">
    <text evidence="7">Consists of a catalytic RNA component (M1 or rnpB) and a protein subunit.</text>
</comment>
<feature type="region of interest" description="Disordered" evidence="9">
    <location>
        <begin position="118"/>
        <end position="148"/>
    </location>
</feature>